<evidence type="ECO:0000256" key="5">
    <source>
        <dbReference type="ARBA" id="ARBA00019465"/>
    </source>
</evidence>
<dbReference type="Gene3D" id="1.10.1040.10">
    <property type="entry name" value="N-(1-d-carboxylethyl)-l-norvaline Dehydrogenase, domain 2"/>
    <property type="match status" value="1"/>
</dbReference>
<dbReference type="GO" id="GO:0050661">
    <property type="term" value="F:NADP binding"/>
    <property type="evidence" value="ECO:0007669"/>
    <property type="project" value="TreeGrafter"/>
</dbReference>
<dbReference type="Pfam" id="PF02558">
    <property type="entry name" value="ApbA"/>
    <property type="match status" value="1"/>
</dbReference>
<evidence type="ECO:0000259" key="13">
    <source>
        <dbReference type="Pfam" id="PF08546"/>
    </source>
</evidence>
<dbReference type="AlphaFoldDB" id="A0AAC9NL93"/>
<dbReference type="GO" id="GO:0005737">
    <property type="term" value="C:cytoplasm"/>
    <property type="evidence" value="ECO:0007669"/>
    <property type="project" value="TreeGrafter"/>
</dbReference>
<dbReference type="InterPro" id="IPR008927">
    <property type="entry name" value="6-PGluconate_DH-like_C_sf"/>
</dbReference>
<comment type="catalytic activity">
    <reaction evidence="10 11">
        <text>(R)-pantoate + NADP(+) = 2-dehydropantoate + NADPH + H(+)</text>
        <dbReference type="Rhea" id="RHEA:16233"/>
        <dbReference type="ChEBI" id="CHEBI:11561"/>
        <dbReference type="ChEBI" id="CHEBI:15378"/>
        <dbReference type="ChEBI" id="CHEBI:15980"/>
        <dbReference type="ChEBI" id="CHEBI:57783"/>
        <dbReference type="ChEBI" id="CHEBI:58349"/>
        <dbReference type="EC" id="1.1.1.169"/>
    </reaction>
</comment>
<dbReference type="EMBL" id="CP017962">
    <property type="protein sequence ID" value="APC48728.1"/>
    <property type="molecule type" value="Genomic_DNA"/>
</dbReference>
<organism evidence="14 15">
    <name type="scientific">Virgibacillus halodenitrificans</name>
    <name type="common">Bacillus halodenitrificans</name>
    <dbReference type="NCBI Taxonomy" id="1482"/>
    <lineage>
        <taxon>Bacteria</taxon>
        <taxon>Bacillati</taxon>
        <taxon>Bacillota</taxon>
        <taxon>Bacilli</taxon>
        <taxon>Bacillales</taxon>
        <taxon>Bacillaceae</taxon>
        <taxon>Virgibacillus</taxon>
    </lineage>
</organism>
<reference evidence="14 15" key="1">
    <citation type="submission" date="2016-11" db="EMBL/GenBank/DDBJ databases">
        <title>Complete genome sequencing of Virgibacillus halodenitrificans PDB-F2.</title>
        <authorList>
            <person name="Sun Z."/>
            <person name="Zhou Y."/>
            <person name="Li H."/>
        </authorList>
    </citation>
    <scope>NUCLEOTIDE SEQUENCE [LARGE SCALE GENOMIC DNA]</scope>
    <source>
        <strain evidence="14 15">PDB-F2</strain>
    </source>
</reference>
<sequence length="295" mass="33599">MNIGVIGGGAIGLLLSGYLAEEHNVTVYVRRTKQKLLIDLHGVRISDKFDRRQVQCELIHNIKDQDCIMVCVKQFQFLEILPHLSSLGNEVLLVFLQNGMSHIEKISNLSQPISIGAVEHGAEKVNDYTVKHTGEGVIKLASYSRVANNELQQLLSELEQHDFPMVYRDNWSILLKEKLILNAVINPLTALFQVKNSQVIQNEYIRFLAKQLCVEASFILNLNEDKQWSQVQRVAKNTGENTSSMYKDIKERRKTEIEAISGYLLKQCSNTKIPYTSFVYHSLKALEKKKGILNK</sequence>
<comment type="function">
    <text evidence="1 11">Catalyzes the NADPH-dependent reduction of ketopantoate into pantoic acid.</text>
</comment>
<evidence type="ECO:0000313" key="14">
    <source>
        <dbReference type="EMBL" id="APC48728.1"/>
    </source>
</evidence>
<evidence type="ECO:0000256" key="2">
    <source>
        <dbReference type="ARBA" id="ARBA00004994"/>
    </source>
</evidence>
<feature type="domain" description="Ketopantoate reductase N-terminal" evidence="12">
    <location>
        <begin position="3"/>
        <end position="143"/>
    </location>
</feature>
<dbReference type="InterPro" id="IPR050838">
    <property type="entry name" value="Ketopantoate_reductase"/>
</dbReference>
<dbReference type="Pfam" id="PF08546">
    <property type="entry name" value="ApbA_C"/>
    <property type="match status" value="1"/>
</dbReference>
<dbReference type="EC" id="1.1.1.169" evidence="4 11"/>
<evidence type="ECO:0000256" key="10">
    <source>
        <dbReference type="ARBA" id="ARBA00048793"/>
    </source>
</evidence>
<evidence type="ECO:0000256" key="4">
    <source>
        <dbReference type="ARBA" id="ARBA00013014"/>
    </source>
</evidence>
<keyword evidence="7 11" id="KW-0521">NADP</keyword>
<dbReference type="InterPro" id="IPR013328">
    <property type="entry name" value="6PGD_dom2"/>
</dbReference>
<dbReference type="KEGG" id="vhl:BME96_11255"/>
<evidence type="ECO:0000256" key="3">
    <source>
        <dbReference type="ARBA" id="ARBA00007870"/>
    </source>
</evidence>
<dbReference type="SUPFAM" id="SSF51735">
    <property type="entry name" value="NAD(P)-binding Rossmann-fold domains"/>
    <property type="match status" value="1"/>
</dbReference>
<dbReference type="InterPro" id="IPR013752">
    <property type="entry name" value="KPA_reductase"/>
</dbReference>
<dbReference type="RefSeq" id="WP_071649097.1">
    <property type="nucleotide sequence ID" value="NZ_CP017962.1"/>
</dbReference>
<dbReference type="Proteomes" id="UP000182945">
    <property type="component" value="Chromosome"/>
</dbReference>
<feature type="domain" description="Ketopantoate reductase C-terminal" evidence="13">
    <location>
        <begin position="177"/>
        <end position="287"/>
    </location>
</feature>
<dbReference type="GeneID" id="71514973"/>
<evidence type="ECO:0000256" key="11">
    <source>
        <dbReference type="RuleBase" id="RU362068"/>
    </source>
</evidence>
<proteinExistence type="inferred from homology"/>
<evidence type="ECO:0000256" key="6">
    <source>
        <dbReference type="ARBA" id="ARBA00022655"/>
    </source>
</evidence>
<accession>A0AAC9NL93</accession>
<dbReference type="PANTHER" id="PTHR43765">
    <property type="entry name" value="2-DEHYDROPANTOATE 2-REDUCTASE-RELATED"/>
    <property type="match status" value="1"/>
</dbReference>
<dbReference type="SUPFAM" id="SSF48179">
    <property type="entry name" value="6-phosphogluconate dehydrogenase C-terminal domain-like"/>
    <property type="match status" value="1"/>
</dbReference>
<keyword evidence="8 11" id="KW-0560">Oxidoreductase</keyword>
<name>A0AAC9NL93_VIRHA</name>
<dbReference type="InterPro" id="IPR003710">
    <property type="entry name" value="ApbA"/>
</dbReference>
<evidence type="ECO:0000256" key="8">
    <source>
        <dbReference type="ARBA" id="ARBA00023002"/>
    </source>
</evidence>
<dbReference type="GO" id="GO:0015940">
    <property type="term" value="P:pantothenate biosynthetic process"/>
    <property type="evidence" value="ECO:0007669"/>
    <property type="project" value="UniProtKB-KW"/>
</dbReference>
<evidence type="ECO:0000259" key="12">
    <source>
        <dbReference type="Pfam" id="PF02558"/>
    </source>
</evidence>
<evidence type="ECO:0000256" key="1">
    <source>
        <dbReference type="ARBA" id="ARBA00002919"/>
    </source>
</evidence>
<evidence type="ECO:0000313" key="15">
    <source>
        <dbReference type="Proteomes" id="UP000182945"/>
    </source>
</evidence>
<keyword evidence="6 11" id="KW-0566">Pantothenate biosynthesis</keyword>
<comment type="similarity">
    <text evidence="3 11">Belongs to the ketopantoate reductase family.</text>
</comment>
<dbReference type="NCBIfam" id="TIGR00745">
    <property type="entry name" value="apbA_panE"/>
    <property type="match status" value="1"/>
</dbReference>
<evidence type="ECO:0000256" key="7">
    <source>
        <dbReference type="ARBA" id="ARBA00022857"/>
    </source>
</evidence>
<comment type="pathway">
    <text evidence="2 11">Cofactor biosynthesis; (R)-pantothenate biosynthesis; (R)-pantoate from 3-methyl-2-oxobutanoate: step 2/2.</text>
</comment>
<protein>
    <recommendedName>
        <fullName evidence="5 11">2-dehydropantoate 2-reductase</fullName>
        <ecNumber evidence="4 11">1.1.1.169</ecNumber>
    </recommendedName>
    <alternativeName>
        <fullName evidence="9 11">Ketopantoate reductase</fullName>
    </alternativeName>
</protein>
<dbReference type="GO" id="GO:0008677">
    <property type="term" value="F:2-dehydropantoate 2-reductase activity"/>
    <property type="evidence" value="ECO:0007669"/>
    <property type="project" value="UniProtKB-EC"/>
</dbReference>
<dbReference type="Gene3D" id="3.40.50.720">
    <property type="entry name" value="NAD(P)-binding Rossmann-like Domain"/>
    <property type="match status" value="1"/>
</dbReference>
<evidence type="ECO:0000256" key="9">
    <source>
        <dbReference type="ARBA" id="ARBA00032024"/>
    </source>
</evidence>
<gene>
    <name evidence="14" type="ORF">BME96_11255</name>
</gene>
<dbReference type="PANTHER" id="PTHR43765:SF2">
    <property type="entry name" value="2-DEHYDROPANTOATE 2-REDUCTASE"/>
    <property type="match status" value="1"/>
</dbReference>
<dbReference type="InterPro" id="IPR013332">
    <property type="entry name" value="KPR_N"/>
</dbReference>
<dbReference type="InterPro" id="IPR036291">
    <property type="entry name" value="NAD(P)-bd_dom_sf"/>
</dbReference>